<dbReference type="AlphaFoldDB" id="A0AAV3SEL4"/>
<dbReference type="Proteomes" id="UP001500962">
    <property type="component" value="Unassembled WGS sequence"/>
</dbReference>
<evidence type="ECO:0000256" key="1">
    <source>
        <dbReference type="SAM" id="Phobius"/>
    </source>
</evidence>
<accession>A0AAV3SEL4</accession>
<reference evidence="2" key="2">
    <citation type="submission" date="2023-12" db="EMBL/GenBank/DDBJ databases">
        <authorList>
            <person name="Sun Q."/>
            <person name="Inoue M."/>
        </authorList>
    </citation>
    <scope>NUCLEOTIDE SEQUENCE</scope>
    <source>
        <strain evidence="2">JCM 12289</strain>
    </source>
</reference>
<keyword evidence="1" id="KW-1133">Transmembrane helix</keyword>
<evidence type="ECO:0000313" key="2">
    <source>
        <dbReference type="EMBL" id="GAA0456715.1"/>
    </source>
</evidence>
<dbReference type="EMBL" id="BAAADN010000019">
    <property type="protein sequence ID" value="GAA0456715.1"/>
    <property type="molecule type" value="Genomic_DNA"/>
</dbReference>
<gene>
    <name evidence="2" type="ORF">GCM10008985_10930</name>
</gene>
<sequence>MDDMADPGARFGFDFVTTLVGSGLTLLVSAGILRYGSRLQWTTTELYAIGGGGLLVIGLLFGIVLAAAGLK</sequence>
<keyword evidence="1" id="KW-0812">Transmembrane</keyword>
<evidence type="ECO:0000313" key="3">
    <source>
        <dbReference type="Proteomes" id="UP001500962"/>
    </source>
</evidence>
<organism evidence="2 3">
    <name type="scientific">Halococcus dombrowskii</name>
    <dbReference type="NCBI Taxonomy" id="179637"/>
    <lineage>
        <taxon>Archaea</taxon>
        <taxon>Methanobacteriati</taxon>
        <taxon>Methanobacteriota</taxon>
        <taxon>Stenosarchaea group</taxon>
        <taxon>Halobacteria</taxon>
        <taxon>Halobacteriales</taxon>
        <taxon>Halococcaceae</taxon>
        <taxon>Halococcus</taxon>
    </lineage>
</organism>
<feature type="transmembrane region" description="Helical" evidence="1">
    <location>
        <begin position="12"/>
        <end position="35"/>
    </location>
</feature>
<reference evidence="2" key="1">
    <citation type="journal article" date="2014" name="Int. J. Syst. Evol. Microbiol.">
        <title>Complete genome sequence of Corynebacterium casei LMG S-19264T (=DSM 44701T), isolated from a smear-ripened cheese.</title>
        <authorList>
            <consortium name="US DOE Joint Genome Institute (JGI-PGF)"/>
            <person name="Walter F."/>
            <person name="Albersmeier A."/>
            <person name="Kalinowski J."/>
            <person name="Ruckert C."/>
        </authorList>
    </citation>
    <scope>NUCLEOTIDE SEQUENCE</scope>
    <source>
        <strain evidence="2">JCM 12289</strain>
    </source>
</reference>
<feature type="transmembrane region" description="Helical" evidence="1">
    <location>
        <begin position="47"/>
        <end position="70"/>
    </location>
</feature>
<proteinExistence type="predicted"/>
<keyword evidence="1" id="KW-0472">Membrane</keyword>
<name>A0AAV3SEL4_HALDO</name>
<comment type="caution">
    <text evidence="2">The sequence shown here is derived from an EMBL/GenBank/DDBJ whole genome shotgun (WGS) entry which is preliminary data.</text>
</comment>
<protein>
    <submittedName>
        <fullName evidence="2">Uncharacterized protein</fullName>
    </submittedName>
</protein>